<dbReference type="EMBL" id="MRTF01000025">
    <property type="protein sequence ID" value="OME85314.1"/>
    <property type="molecule type" value="Genomic_DNA"/>
</dbReference>
<accession>A0A1R1AIE5</accession>
<dbReference type="RefSeq" id="WP_076326603.1">
    <property type="nucleotide sequence ID" value="NZ_MRTF01000025.1"/>
</dbReference>
<dbReference type="Proteomes" id="UP000187074">
    <property type="component" value="Unassembled WGS sequence"/>
</dbReference>
<reference evidence="1 2" key="1">
    <citation type="submission" date="2016-11" db="EMBL/GenBank/DDBJ databases">
        <title>Paenibacillus species isolates.</title>
        <authorList>
            <person name="Beno S.M."/>
        </authorList>
    </citation>
    <scope>NUCLEOTIDE SEQUENCE [LARGE SCALE GENOMIC DNA]</scope>
    <source>
        <strain evidence="1 2">FSL F4-0100</strain>
    </source>
</reference>
<name>A0A1R1AIE5_PAELA</name>
<dbReference type="Pfam" id="PF13646">
    <property type="entry name" value="HEAT_2"/>
    <property type="match status" value="1"/>
</dbReference>
<dbReference type="InterPro" id="IPR016024">
    <property type="entry name" value="ARM-type_fold"/>
</dbReference>
<evidence type="ECO:0000313" key="2">
    <source>
        <dbReference type="Proteomes" id="UP000187074"/>
    </source>
</evidence>
<protein>
    <submittedName>
        <fullName evidence="1">Esterase</fullName>
    </submittedName>
</protein>
<gene>
    <name evidence="1" type="ORF">BK123_33495</name>
</gene>
<comment type="caution">
    <text evidence="1">The sequence shown here is derived from an EMBL/GenBank/DDBJ whole genome shotgun (WGS) entry which is preliminary data.</text>
</comment>
<dbReference type="SUPFAM" id="SSF48371">
    <property type="entry name" value="ARM repeat"/>
    <property type="match status" value="1"/>
</dbReference>
<proteinExistence type="predicted"/>
<dbReference type="AlphaFoldDB" id="A0A1R1AIE5"/>
<dbReference type="InterPro" id="IPR011989">
    <property type="entry name" value="ARM-like"/>
</dbReference>
<organism evidence="1 2">
    <name type="scientific">Paenibacillus lautus</name>
    <name type="common">Bacillus lautus</name>
    <dbReference type="NCBI Taxonomy" id="1401"/>
    <lineage>
        <taxon>Bacteria</taxon>
        <taxon>Bacillati</taxon>
        <taxon>Bacillota</taxon>
        <taxon>Bacilli</taxon>
        <taxon>Bacillales</taxon>
        <taxon>Paenibacillaceae</taxon>
        <taxon>Paenibacillus</taxon>
    </lineage>
</organism>
<evidence type="ECO:0000313" key="1">
    <source>
        <dbReference type="EMBL" id="OME85314.1"/>
    </source>
</evidence>
<dbReference type="STRING" id="1401.BK123_33495"/>
<dbReference type="Gene3D" id="1.25.10.10">
    <property type="entry name" value="Leucine-rich Repeat Variant"/>
    <property type="match status" value="1"/>
</dbReference>
<sequence>MNRLDSQELITDMPENYEELKSSANRNANWRERLDAVEALGNWKNQKSIDILLHRLNTDAVYQVREAAYRKLLAFGEDVQMPERPKGELMKDVSKVLLRIKKSLPRDHTYEDFKEKLKKMRIDIYDTYEGDKGDDFDHWLEQTWSSLLRR</sequence>